<feature type="coiled-coil region" evidence="1">
    <location>
        <begin position="3498"/>
        <end position="3583"/>
    </location>
</feature>
<feature type="domain" description="Extracellular matrix-binding protein ebh GA module" evidence="5">
    <location>
        <begin position="1674"/>
        <end position="1733"/>
    </location>
</feature>
<feature type="compositionally biased region" description="Polar residues" evidence="2">
    <location>
        <begin position="2139"/>
        <end position="2162"/>
    </location>
</feature>
<feature type="region of interest" description="Disordered" evidence="2">
    <location>
        <begin position="2139"/>
        <end position="2172"/>
    </location>
</feature>
<feature type="coiled-coil region" evidence="1">
    <location>
        <begin position="1041"/>
        <end position="1102"/>
    </location>
</feature>
<feature type="coiled-coil region" evidence="1">
    <location>
        <begin position="4353"/>
        <end position="4380"/>
    </location>
</feature>
<dbReference type="Pfam" id="PF01468">
    <property type="entry name" value="GA"/>
    <property type="match status" value="22"/>
</dbReference>
<dbReference type="STRING" id="171291.SAMN02745154_00330"/>
<feature type="domain" description="Extracellular matrix-binding protein ebh GA module" evidence="5">
    <location>
        <begin position="1024"/>
        <end position="1080"/>
    </location>
</feature>
<feature type="domain" description="Extracellular matrix-binding protein ebh GA module" evidence="5">
    <location>
        <begin position="2453"/>
        <end position="2511"/>
    </location>
</feature>
<feature type="region of interest" description="Disordered" evidence="2">
    <location>
        <begin position="2741"/>
        <end position="2761"/>
    </location>
</feature>
<keyword evidence="7" id="KW-1185">Reference proteome</keyword>
<feature type="coiled-coil region" evidence="1">
    <location>
        <begin position="2251"/>
        <end position="2278"/>
    </location>
</feature>
<feature type="domain" description="Extracellular matrix-binding protein ebh GA module" evidence="5">
    <location>
        <begin position="3755"/>
        <end position="3817"/>
    </location>
</feature>
<feature type="domain" description="Extracellular matrix-binding protein ebh GA module" evidence="5">
    <location>
        <begin position="2838"/>
        <end position="2897"/>
    </location>
</feature>
<feature type="coiled-coil region" evidence="1">
    <location>
        <begin position="1136"/>
        <end position="1186"/>
    </location>
</feature>
<feature type="coiled-coil region" evidence="1">
    <location>
        <begin position="3738"/>
        <end position="3765"/>
    </location>
</feature>
<feature type="coiled-coil region" evidence="1">
    <location>
        <begin position="243"/>
        <end position="270"/>
    </location>
</feature>
<feature type="coiled-coil region" evidence="1">
    <location>
        <begin position="4822"/>
        <end position="4849"/>
    </location>
</feature>
<dbReference type="SMART" id="SM00844">
    <property type="entry name" value="GA"/>
    <property type="match status" value="22"/>
</dbReference>
<feature type="domain" description="Extracellular matrix-binding protein ebh GA module" evidence="5">
    <location>
        <begin position="3487"/>
        <end position="3554"/>
    </location>
</feature>
<keyword evidence="1" id="KW-0175">Coiled coil</keyword>
<protein>
    <submittedName>
        <fullName evidence="6">Chromosome segregation ATPase</fullName>
    </submittedName>
</protein>
<feature type="domain" description="Extracellular matrix-binding protein ebh GA module" evidence="5">
    <location>
        <begin position="3230"/>
        <end position="3288"/>
    </location>
</feature>
<feature type="compositionally biased region" description="Basic and acidic residues" evidence="2">
    <location>
        <begin position="2749"/>
        <end position="2761"/>
    </location>
</feature>
<keyword evidence="3" id="KW-1133">Transmembrane helix</keyword>
<feature type="coiled-coil region" evidence="1">
    <location>
        <begin position="3352"/>
        <end position="3444"/>
    </location>
</feature>
<feature type="coiled-coil region" evidence="1">
    <location>
        <begin position="1790"/>
        <end position="1817"/>
    </location>
</feature>
<accession>A0A1T4L5L2</accession>
<name>A0A1T4L5L2_9BACT</name>
<feature type="region of interest" description="Disordered" evidence="2">
    <location>
        <begin position="2929"/>
        <end position="2948"/>
    </location>
</feature>
<evidence type="ECO:0000313" key="6">
    <source>
        <dbReference type="EMBL" id="SJZ49810.1"/>
    </source>
</evidence>
<feature type="coiled-coil region" evidence="1">
    <location>
        <begin position="3878"/>
        <end position="3971"/>
    </location>
</feature>
<dbReference type="EMBL" id="FUXF01000008">
    <property type="protein sequence ID" value="SJZ49810.1"/>
    <property type="molecule type" value="Genomic_DNA"/>
</dbReference>
<dbReference type="Pfam" id="PF07554">
    <property type="entry name" value="FIVAR"/>
    <property type="match status" value="5"/>
</dbReference>
<feature type="coiled-coil region" evidence="1">
    <location>
        <begin position="3809"/>
        <end position="3836"/>
    </location>
</feature>
<evidence type="ECO:0000256" key="4">
    <source>
        <dbReference type="SAM" id="SignalP"/>
    </source>
</evidence>
<feature type="coiled-coil region" evidence="1">
    <location>
        <begin position="1333"/>
        <end position="1363"/>
    </location>
</feature>
<dbReference type="InterPro" id="IPR002988">
    <property type="entry name" value="GA_module"/>
</dbReference>
<dbReference type="OrthoDB" id="397668at2"/>
<feature type="domain" description="Extracellular matrix-binding protein ebh GA module" evidence="5">
    <location>
        <begin position="2712"/>
        <end position="2772"/>
    </location>
</feature>
<feature type="coiled-coil region" evidence="1">
    <location>
        <begin position="1407"/>
        <end position="1461"/>
    </location>
</feature>
<keyword evidence="3" id="KW-0472">Membrane</keyword>
<evidence type="ECO:0000256" key="1">
    <source>
        <dbReference type="SAM" id="Coils"/>
    </source>
</evidence>
<evidence type="ECO:0000256" key="2">
    <source>
        <dbReference type="SAM" id="MobiDB-lite"/>
    </source>
</evidence>
<dbReference type="Gene3D" id="1.20.120.1850">
    <property type="entry name" value="Ebh helix bundles repeating unit (S and A modules)"/>
    <property type="match status" value="25"/>
</dbReference>
<feature type="coiled-coil region" evidence="1">
    <location>
        <begin position="3024"/>
        <end position="3121"/>
    </location>
</feature>
<feature type="coiled-coil region" evidence="1">
    <location>
        <begin position="60"/>
        <end position="87"/>
    </location>
</feature>
<dbReference type="InterPro" id="IPR020840">
    <property type="entry name" value="Extracell_matrix-bd_GA"/>
</dbReference>
<reference evidence="7" key="1">
    <citation type="submission" date="2017-02" db="EMBL/GenBank/DDBJ databases">
        <authorList>
            <person name="Varghese N."/>
            <person name="Submissions S."/>
        </authorList>
    </citation>
    <scope>NUCLEOTIDE SEQUENCE [LARGE SCALE GENOMIC DNA]</scope>
    <source>
        <strain evidence="7">ATCC 27862</strain>
    </source>
</reference>
<sequence>MSKKNHKLLLLGSIPLTLASLPIVAMSTEDDDRKFKHSDEDYAYLSDYQLDYFNNEFKKIEKTDDNEEEYNEKVKELKEKAKYLSLSMGFIDEKEDDYDASIIFLEKNSVLDDIYDATYEKAKKLTVDEDVDTLYDENIDRFIKEQKEKFKDFKETEKASNFVISFSDSNNININLPDIIDKSKNISEYQKTKTFLLEVKDKVKDDIESIDNEYKQTEYIQYSNFYEISHNNINYIYADNELQNKYKNEVKNLETEYQQLKGQLIVQLKNDVNNFLQTNIYSKSEKIEFNDNWNTLVSTLLLKFNEKIDEFRKHIQTTKDSFNALNGEQIIEEYKKLFSSLSYTKNRAVEWFNDLLKKKESIDEIKAWYKIYQENNEKIKELFKYFREILNFVQEKHPNKRIIINHSEDDFQFSYDPQFSDVMYWEYQKILDRSLFANSFTSWMKESIFYNPENPGQGKYDYHWEESAYYFALTEKPKNRYEFRHNWQLPDDYLHSDYLEMFKKVAETIPKIKERTQKAIQQLKTLDNLTPKQKEYWMNKIKDENVYSETELKSIFDLERDYTSYYGYPFPNISAAKQDKRMKEFTELKNKILNDRNLKFADKKNLNSVKDSLNNIPVDPNYFDYFFNKKIDDNARMAINNGKYNLKSVSEKLDWLQDLTPKQKETIKNTINNNDSKALNSLEDLNKIYEIAKKINEINKSYKAEKNEVTSDKFTNSKEYLLADNKNEFDTVTEALNKVIESLGTVDSIPTLTDIENEVKKATEKQGEFKNQKEKLNGEDNFDKAISDINNLGHIDNENVKKHFKEEIDKAVKDKKTLQEIKDIVKKATDVDEETKKLQEKLTEVENWTNNNNYNLTSDETINQLDKNVNDANAILNDEKLLKDPAKTKEQIENIKTIINQTQDKSHKEVDEVIKKQKDAIEKLNELSNINETQKQTIISKINDPANKATIEKISSDANLLDQAMSKLKENISKANETKNTKKHLLSDSEIKKNFDDILLDDNVNTGDLSSIDPNEINSKGTKIKEATDKLNGDTNLQNSKDSVDEKLSDLNSQLEDKIKKLLDNSSNIHELKNITDKTDELKEIIKKLIKLKENSQNIKSTPNYTEASNKKQYDDKLIEVSNEISTNKNIEIPDYNSLESLITELNKLKDSLIEKQNQLNGKQLLDEAAKKARDVINELNNLSNENKTQIINEINNKKTIQDINDLKDSSISLNKKTQDLLDEISSLETISTKDDYLKYVNQDNKSNLTNILNKQKDILENKKLSPNKTISDIENYKTELSNVKTIIEREIYDFKKYIQDSKDEINKLSNLSPTQKKLIVAEIEKSNDKAFINSLKENSKKLNETIEQALQTKNNLETKKTESNYLEADLENKNALDTAFKELDKALEITKNSVDVKSPVNIDSLLNALKSKIDSAKLSNNNLNGDANLLSAKNNAAEIIKNASNLSDEYKDDLNSELEKINLNNPSVSKYNELSKKVSDLNNKVPELIKSLNDLNSLKESNDYKASSEDTKSKTTEALNSKTSLLNDDNKLINDKLLEDINKAITNINNAKQLISEDKSNFETSKEGLLGNLLNLSSKQKQLLQEKINNSTNKTELDSIVSNAKELDKAMEKLGKVTEEAAKQAKTINYSLSTEENKKEFDNVASEKELEKLQKEQIDSIEPSVINDKNNKIEKATNNLDGEFVFNKNKQDAINTIKTKENLIQSQKDKLIEIINDVKSNEDLDQIKDKSDKLDQLIGALKTTISDANTTKSTPSYTEASDKTDFDNKLKDAELLKNSVTTNTDFIPNTKLDNLIKELTDTKNNLSNAKQSLDGQSRLNKEIENSKNAINGLEYLTKNYIDAIKADLDSKLTINDAQTTKNKAIDLNQSANLMLQAKTKAISLQSNPDYKYATNEQKTALQTAIDNVNNILEQDKLKNNNVKESVDSLTDALNQAMKSINDRITTIKDAIQKADKTIADFENLTAEQKTALKSEVESKITTDDIAQVISKATDLDSQTKELKTALKEADKIDRESDKYKLSSGTKAQDFDSALNDAKTALQSGLANKTKEEIKKLTDKLNDARGSLNGDEVLKELKANSKAEIDKLNNLTKDQIKQINNAIDTTDITPSTISSLVENAKKLDEAIKKADQIKQTVAESKQTPNYLDSDTEKQTAINNSEKTTNEKFNDAKKSFDSVTPEVLNNLTVELNKASEKLELDNSLLNGNELIKNAKADAITSIKNKEHLSTELQGNLISQVNEKSRLSEILTVKNDANNLDDLTKKLIDAKNNLQKVKNDTKKYPAASENTISKVDEALQLTNELLTENKLKNNKTADEIKTATKSLENALQSINDDKDSLETAKTQKINSIKDLLNLSEKQNTTIKSKIADTLTTIDLNNIVDKANRLNDEMGNLISVVDEATKVKLTNKYDLSEETLKKAFDNVANKDKLLELDKEKQDSIEPDIIKNKAKEVSDATKALNGDDKFTEAKELAKEKISNLQISQDQKTKIKDLIDNTETKSDLDSISKNSSDLNQALTDLQTAIENAKKQKQTPNYTEASNIPLFDSKLSDAITGLQTAKTAVITDVNSIKALITPINTLKDNLTNETNKLDGQERLNLAISSAKTVIDEEVKSLHPNNVKNLVKDLESQKTIESVNKAEQSILDLNQSAQKLIEKWNDAKSLTQDPKYNFATEDQKTALAQSIQKANNMLEESKLKSDISKDEVDRVTNELQTAIDEINKIASKVKDVIKQNNDNVEKMSSLTPSQKENLKKEISSKTNESDIDKVISKANDLNEKTKALIDAVKNADSIKENDNYKLSDKEKSSELDNAQKSAKDILENGLETKSPEEIKKLTDDLDKATKNLNGNDNLDKYHNDAILKLDDLKDIPDDVKTKIKEAVNNSNKPDVINSLVDKSTKLNQSIKEGNELNDKVQKDKETANYLDSDQDKQTTLTSVQDSQDNKLTNAKKTPENITVDYLDKITTDLTKENDKLKTALEELNGDEKIKQAKQNVNDLITNKEYLSDPLKQTLKTQINDNSRLKEIADTVSKIDKLDDLANKLQEAKSNIETAKNDSKYKAASNETKKAVEKALEDAKKLLNDSNKLISDTNNQEIEKITNDLKEALKLVDNDKKELEASKLEKSNYVENELPNLSKLQKDAIKAQITGALTPSELNDKVNNANKLNSEMGELAKAIKEVSDVKSTNKYLLSDGNPKEQFDSVASETELAKLAKENQDSINPEEIKTKATTIKDATTNLNGDSNFETLKTNVKDEVEKTKLSDTQKGDFKKLIYEATTDQEVDKLKSQSKALDQAINDLQTAINEATSEKTKPNYTEASAGVDKVKDLFDKQLLNSSNDLSNAKNASLSNDEVIDKLIKDLVKSKDTLNNAKNNLDGQSKLDKAKEDAKADIEALNNLSDNSKSQIKGDIDSKNTILDVNKAKEDADNLNTSANDLITELNKAKDLLKDNDKYALATKDQQVALTGAIESAQNMLETNKLKQNVSKSSADTTKNDLIGAMNAINGLAKEIKSEIQKAKETIDSLEHLTKNQKDSLKSAVGTKTTSEDIKSLLDDAQKLNVSTKNLKDAIEKAKEVDKEANNYKLADPEKQVAFDNSYDKANKAIIDDLLGDKTQKDIDDLTNLLNNSRSALNGDNNLEAKKEAEKRKIDNLDKLSTEQKTSIKNAFNNVTTPSDAENITKAATDLNKLISKAESLDTSINEAKLTPNYTEATNKSDLDTSKSNLINSISKTKENNDLDNVSKLNQLASELNSKIQDADNKLKALDGNEQVSKAKLNAKDFIDNLDKLSTKAKESIKNKLDDSNNVTTISDVEKIKTDAQDLNNKAKSLKDSIDTLTQLNKTNKIDTLDKETKDSISTVLQESNDLFTDEKLKDNISDKSISQQKEKVDKIIEKINNQAKDLDQYKESKIPTFDDLNNLSKAQKDALKTELQNATTKQSVDDVIVKSNELNTEMGDLESALNALKNKINSTDEKLSSDTPKTVFKNLTKDTEISNNTKENISTTNKDEIKAKKQTLIDAVNNLDGNSNLQAAKEEISKLNNLFSDLKDSFIDLLDKSLNKKALDSIVSDAKTIDNEISSIDTNLLEVNKLIKRFEPEKTEQNINAIKSLISEIDSNKDVLDKLKESITDIKNSKSTNPQIYTNLKSGIEKAIEKSKAIIAKVNNKVNEEIADTQLSDIKDKDIKQYALDKSKELENSEINLYKALDNARAIQVAPYLDKYKEVLLNAPEKLQKSPSWIKYSLNNSEELKQASTPENDKLILQKLQHQVAKANLAYAYDDVIGITNPELAEKLIPELQKAVDLLYFNTVTSIDKYNEQAEKLTWFKLANELDKLVSKTNQEISKPWSKQLTNLVNDANSAINNNQSTNQTLQDLINRLNKINIKEPLISAIEEANEFILELSKSIEKDNNDLLVSKKELVENAVNSALNLVNKDELEPKENYVNEALKLKKLLNKVQEEILGPRKALQKVLESAKKINPKSLALQNAINEAKTLTDNSELSDIQKVLKHLNHKITTNDLDLTIDATPKIKDGIYANITPNIIENSKQISANEKVTAKELEKATNKQKVNNKQIDAINGVYDFSSLNKAQKDKFVDNVIKAKDIDSITDFVNEAAKLNTSMKNLANTYNNLDSKLKQSPIVHSDYLNSTKNEQIKVDKLLKDANDLLTENGILYKDNSSTAVDDLIKEINNTLSNLSGKDKDMQKLNDLIDKFNNIKSSVDANKLFNSPKALQDIYNNLSTDINQLINLRDNLVEFNKNGGINKLETLINNLDTNKQEIDKFSSKIFKDNGGNSITQAQSFINENANSLSKNYQAKLLNEFNKQITYKDANNILNQVQNQNNDVSDKLNIIESLISEMLKNINSDLTSVVNQKLYEIKDLANEQKVTDLFNLNNQISQLEDIKNKLYKVINSDAKTHKFNNLMTNLLVDIAEISNIKLNSYPEFEKQFNNKLASYSHNATTLDKVVNAIKSDNHKALEQLLFDNEFDNNNIFIAYIMKTPHDIDNFKDKESYNQFISNESFMKGSRALQSLFKAPSFKESSVMFWPYLVAIAALTFISGMIIAMKRKVSKNK</sequence>
<feature type="domain" description="Extracellular matrix-binding protein ebh GA module" evidence="5">
    <location>
        <begin position="3622"/>
        <end position="3681"/>
    </location>
</feature>
<feature type="domain" description="Extracellular matrix-binding protein ebh GA module" evidence="5">
    <location>
        <begin position="2199"/>
        <end position="2256"/>
    </location>
</feature>
<feature type="coiled-coil region" evidence="1">
    <location>
        <begin position="752"/>
        <end position="851"/>
    </location>
</feature>
<feature type="domain" description="Extracellular matrix-binding protein ebh GA module" evidence="5">
    <location>
        <begin position="3086"/>
        <end position="3162"/>
    </location>
</feature>
<dbReference type="InterPro" id="IPR009063">
    <property type="entry name" value="Ig/albumin-bd_sf"/>
</dbReference>
<dbReference type="RefSeq" id="WP_159442403.1">
    <property type="nucleotide sequence ID" value="NZ_CP137850.1"/>
</dbReference>
<feature type="domain" description="Extracellular matrix-binding protein ebh GA module" evidence="5">
    <location>
        <begin position="1153"/>
        <end position="1212"/>
    </location>
</feature>
<feature type="signal peptide" evidence="4">
    <location>
        <begin position="1"/>
        <end position="25"/>
    </location>
</feature>
<feature type="transmembrane region" description="Helical" evidence="3">
    <location>
        <begin position="5039"/>
        <end position="5059"/>
    </location>
</feature>
<feature type="coiled-coil region" evidence="1">
    <location>
        <begin position="3280"/>
        <end position="3307"/>
    </location>
</feature>
<keyword evidence="3" id="KW-0812">Transmembrane</keyword>
<feature type="domain" description="Extracellular matrix-binding protein ebh GA module" evidence="5">
    <location>
        <begin position="869"/>
        <end position="959"/>
    </location>
</feature>
<evidence type="ECO:0000259" key="5">
    <source>
        <dbReference type="SMART" id="SM00844"/>
    </source>
</evidence>
<gene>
    <name evidence="6" type="ORF">SAMN02745154_00330</name>
</gene>
<feature type="domain" description="Extracellular matrix-binding protein ebh GA module" evidence="5">
    <location>
        <begin position="4558"/>
        <end position="4610"/>
    </location>
</feature>
<dbReference type="SUPFAM" id="SSF46997">
    <property type="entry name" value="Bacterial immunoglobulin/albumin-binding domains"/>
    <property type="match status" value="2"/>
</dbReference>
<feature type="domain" description="Extracellular matrix-binding protein ebh GA module" evidence="5">
    <location>
        <begin position="2973"/>
        <end position="3032"/>
    </location>
</feature>
<organism evidence="6 7">
    <name type="scientific">Mycoplasmopsis verecunda</name>
    <dbReference type="NCBI Taxonomy" id="171291"/>
    <lineage>
        <taxon>Bacteria</taxon>
        <taxon>Bacillati</taxon>
        <taxon>Mycoplasmatota</taxon>
        <taxon>Mycoplasmoidales</taxon>
        <taxon>Metamycoplasmataceae</taxon>
        <taxon>Mycoplasmopsis</taxon>
    </lineage>
</organism>
<feature type="domain" description="Extracellular matrix-binding protein ebh GA module" evidence="5">
    <location>
        <begin position="3856"/>
        <end position="3945"/>
    </location>
</feature>
<evidence type="ECO:0000313" key="7">
    <source>
        <dbReference type="Proteomes" id="UP000190389"/>
    </source>
</evidence>
<dbReference type="Proteomes" id="UP000190389">
    <property type="component" value="Unassembled WGS sequence"/>
</dbReference>
<feature type="domain" description="Extracellular matrix-binding protein ebh GA module" evidence="5">
    <location>
        <begin position="1417"/>
        <end position="1606"/>
    </location>
</feature>
<feature type="domain" description="Extracellular matrix-binding protein ebh GA module" evidence="5">
    <location>
        <begin position="2061"/>
        <end position="2121"/>
    </location>
</feature>
<feature type="domain" description="Extracellular matrix-binding protein ebh GA module" evidence="5">
    <location>
        <begin position="1945"/>
        <end position="1994"/>
    </location>
</feature>
<feature type="domain" description="Extracellular matrix-binding protein ebh GA module" evidence="5">
    <location>
        <begin position="1807"/>
        <end position="1866"/>
    </location>
</feature>
<proteinExistence type="predicted"/>
<feature type="chain" id="PRO_5010589892" evidence="4">
    <location>
        <begin position="26"/>
        <end position="5067"/>
    </location>
</feature>
<feature type="domain" description="Extracellular matrix-binding protein ebh GA module" evidence="5">
    <location>
        <begin position="4013"/>
        <end position="4068"/>
    </location>
</feature>
<feature type="compositionally biased region" description="Polar residues" evidence="2">
    <location>
        <begin position="2930"/>
        <end position="2948"/>
    </location>
</feature>
<feature type="coiled-coil region" evidence="1">
    <location>
        <begin position="2315"/>
        <end position="2345"/>
    </location>
</feature>
<evidence type="ECO:0000256" key="3">
    <source>
        <dbReference type="SAM" id="Phobius"/>
    </source>
</evidence>
<keyword evidence="4" id="KW-0732">Signal</keyword>
<feature type="coiled-coil region" evidence="1">
    <location>
        <begin position="951"/>
        <end position="978"/>
    </location>
</feature>
<feature type="compositionally biased region" description="Basic and acidic residues" evidence="2">
    <location>
        <begin position="2163"/>
        <end position="2172"/>
    </location>
</feature>
<feature type="domain" description="Extracellular matrix-binding protein ebh GA module" evidence="5">
    <location>
        <begin position="3366"/>
        <end position="3425"/>
    </location>
</feature>